<protein>
    <submittedName>
        <fullName evidence="1">Uncharacterized protein</fullName>
    </submittedName>
</protein>
<dbReference type="Proteomes" id="UP000799640">
    <property type="component" value="Unassembled WGS sequence"/>
</dbReference>
<evidence type="ECO:0000313" key="2">
    <source>
        <dbReference type="Proteomes" id="UP000799640"/>
    </source>
</evidence>
<name>A0A6G1HVL3_9PEZI</name>
<dbReference type="EMBL" id="ML996696">
    <property type="protein sequence ID" value="KAF2400060.1"/>
    <property type="molecule type" value="Genomic_DNA"/>
</dbReference>
<dbReference type="AlphaFoldDB" id="A0A6G1HVL3"/>
<keyword evidence="2" id="KW-1185">Reference proteome</keyword>
<proteinExistence type="predicted"/>
<reference evidence="1" key="1">
    <citation type="journal article" date="2020" name="Stud. Mycol.">
        <title>101 Dothideomycetes genomes: a test case for predicting lifestyles and emergence of pathogens.</title>
        <authorList>
            <person name="Haridas S."/>
            <person name="Albert R."/>
            <person name="Binder M."/>
            <person name="Bloem J."/>
            <person name="Labutti K."/>
            <person name="Salamov A."/>
            <person name="Andreopoulos B."/>
            <person name="Baker S."/>
            <person name="Barry K."/>
            <person name="Bills G."/>
            <person name="Bluhm B."/>
            <person name="Cannon C."/>
            <person name="Castanera R."/>
            <person name="Culley D."/>
            <person name="Daum C."/>
            <person name="Ezra D."/>
            <person name="Gonzalez J."/>
            <person name="Henrissat B."/>
            <person name="Kuo A."/>
            <person name="Liang C."/>
            <person name="Lipzen A."/>
            <person name="Lutzoni F."/>
            <person name="Magnuson J."/>
            <person name="Mondo S."/>
            <person name="Nolan M."/>
            <person name="Ohm R."/>
            <person name="Pangilinan J."/>
            <person name="Park H.-J."/>
            <person name="Ramirez L."/>
            <person name="Alfaro M."/>
            <person name="Sun H."/>
            <person name="Tritt A."/>
            <person name="Yoshinaga Y."/>
            <person name="Zwiers L.-H."/>
            <person name="Turgeon B."/>
            <person name="Goodwin S."/>
            <person name="Spatafora J."/>
            <person name="Crous P."/>
            <person name="Grigoriev I."/>
        </authorList>
    </citation>
    <scope>NUCLEOTIDE SEQUENCE</scope>
    <source>
        <strain evidence="1">CBS 262.69</strain>
    </source>
</reference>
<organism evidence="1 2">
    <name type="scientific">Trichodelitschia bisporula</name>
    <dbReference type="NCBI Taxonomy" id="703511"/>
    <lineage>
        <taxon>Eukaryota</taxon>
        <taxon>Fungi</taxon>
        <taxon>Dikarya</taxon>
        <taxon>Ascomycota</taxon>
        <taxon>Pezizomycotina</taxon>
        <taxon>Dothideomycetes</taxon>
        <taxon>Dothideomycetes incertae sedis</taxon>
        <taxon>Phaeotrichales</taxon>
        <taxon>Phaeotrichaceae</taxon>
        <taxon>Trichodelitschia</taxon>
    </lineage>
</organism>
<evidence type="ECO:0000313" key="1">
    <source>
        <dbReference type="EMBL" id="KAF2400060.1"/>
    </source>
</evidence>
<accession>A0A6G1HVL3</accession>
<gene>
    <name evidence="1" type="ORF">EJ06DRAFT_45113</name>
</gene>
<sequence>MAPRALCGQVDRGFPPADGFPRRYLEVSRLRQEPRKLLRAAEAVPQMPHRVLPLQKLPEEAQRPLHTFLFSYLKPHGGWVRRQRRTKNASVCLLAGWNLITPGPTTLSSVLSRHRGRPRASDLQSALKVLKLIVAVSGAGLRRTMWARLPAGRRPDHTRTYPSLHHYLARSAQGYGLHFHFLDTRFHQHCLPHSCANIIRVFSQAKICGGHCR</sequence>